<evidence type="ECO:0000256" key="1">
    <source>
        <dbReference type="ARBA" id="ARBA00001947"/>
    </source>
</evidence>
<evidence type="ECO:0000259" key="12">
    <source>
        <dbReference type="Pfam" id="PF02225"/>
    </source>
</evidence>
<dbReference type="InterPro" id="IPR001842">
    <property type="entry name" value="Peptidase_M36"/>
</dbReference>
<dbReference type="Proteomes" id="UP001500454">
    <property type="component" value="Unassembled WGS sequence"/>
</dbReference>
<dbReference type="InterPro" id="IPR003137">
    <property type="entry name" value="PA_domain"/>
</dbReference>
<dbReference type="InterPro" id="IPR035986">
    <property type="entry name" value="PKD_dom_sf"/>
</dbReference>
<keyword evidence="6" id="KW-0479">Metal-binding</keyword>
<dbReference type="InterPro" id="IPR050371">
    <property type="entry name" value="Fungal_virulence_M36"/>
</dbReference>
<proteinExistence type="inferred from homology"/>
<dbReference type="NCBIfam" id="TIGR04183">
    <property type="entry name" value="Por_Secre_tail"/>
    <property type="match status" value="1"/>
</dbReference>
<dbReference type="Pfam" id="PF07504">
    <property type="entry name" value="FTP"/>
    <property type="match status" value="1"/>
</dbReference>
<comment type="similarity">
    <text evidence="3">Belongs to the peptidase M36 family.</text>
</comment>
<keyword evidence="5" id="KW-0645">Protease</keyword>
<evidence type="ECO:0000256" key="9">
    <source>
        <dbReference type="ARBA" id="ARBA00022833"/>
    </source>
</evidence>
<evidence type="ECO:0000256" key="11">
    <source>
        <dbReference type="ARBA" id="ARBA00023145"/>
    </source>
</evidence>
<keyword evidence="11" id="KW-0865">Zymogen</keyword>
<dbReference type="Gene3D" id="3.50.30.30">
    <property type="match status" value="1"/>
</dbReference>
<protein>
    <submittedName>
        <fullName evidence="14">T9SS-dependent M36 family metallopeptidase</fullName>
    </submittedName>
</protein>
<evidence type="ECO:0000256" key="2">
    <source>
        <dbReference type="ARBA" id="ARBA00004613"/>
    </source>
</evidence>
<sequence>MAAFGQNRPLPPSKAVPEAAFEHLRSNKQTLQVTEADLADLTLSSEARTAHNGLRHLYLQQRYGGIPIHGAITTVNMTADERVLSVGNRFYKELGRKVRTASRVMTAEDAVGTAARHLGLSPSGSLAARSRSTEPERATLFDTGGISLEPITAKLVYQPLPDGSLRLAWEVFIYELDALNAWNIRLDASNGQVLAKDNLVTHCEFDNHGPEGTFIDGKRKLLTPMTAPAAPMVPYASPASNAYHVFTLPSESPSHGPRDFAVTATADPTASPNGWHDTNGMPGAEFTSTRGNNVHAYEDPTNNNNGNLNYSPNPGASLLFNYPVDFTQQPVAYRDAAITNLFYLNNVMHDVWYRYGFNEVSGNFQVSNYNRGPAAAPFGANDDVRAEAQDSRNVATTRNNANFFTPIDGNRPRMQMYLWTGIPGAQTFSITAPSALAGFYTTRLASFGPALPAAPLTGKLVLTSTAAGVGQQGCMALNNGAAMSGNIALVYRGNCDLWLKVYHAQQAGATAVVMVNNLPGDPSAMGGTPGFPITIPSVMISQEAGTSIRAAMDAGQEVQVSLKNDGVGPELDGDFDNGIIAHEYGHGISIRLTGGRLTNACLNNAEQGGEGWSDWFGLMLTMKPGDTGAKKRGIGTYALGHATDGRGIRPAPYSTDFAVNGYTYRATNDPTIAEPHGIGFVWATMMWDLNWAFINRYGFNPDLYNGTGGNNMAMQLIIDGLKLQPCSPGFVDARNAILLADQANYGGQNQKMIWQVFARRGLGFSASQGSSFNRFDQVEAFDLPPLYACVPPTIAVIPASSVYTGAGPNTIFLGYGPQSVTLQASGVNINSYSWSPAAGLSNTNTGSPVFTPTVAGTYTFTVTATDVNSCVETAQVTINVLDVRCGNRNNKVLVCHNGNDLCVDALGAADHLAHGDRLGGCNTVPSVRPVSETVLTAAPNPAADRTTFSFELPRSSHFRLEIVDIRGQVVSVLAEGEGRSGQVYQYVLTKGSLRAGLYIARLVTDNEHKFTRLELRD</sequence>
<dbReference type="InterPro" id="IPR011096">
    <property type="entry name" value="FTP_domain"/>
</dbReference>
<keyword evidence="9" id="KW-0862">Zinc</keyword>
<keyword evidence="10" id="KW-0482">Metalloprotease</keyword>
<keyword evidence="4" id="KW-0964">Secreted</keyword>
<dbReference type="CDD" id="cd04818">
    <property type="entry name" value="PA_subtilisin_1"/>
    <property type="match status" value="1"/>
</dbReference>
<organism evidence="14 15">
    <name type="scientific">Hymenobacter koreensis</name>
    <dbReference type="NCBI Taxonomy" id="1084523"/>
    <lineage>
        <taxon>Bacteria</taxon>
        <taxon>Pseudomonadati</taxon>
        <taxon>Bacteroidota</taxon>
        <taxon>Cytophagia</taxon>
        <taxon>Cytophagales</taxon>
        <taxon>Hymenobacteraceae</taxon>
        <taxon>Hymenobacter</taxon>
    </lineage>
</organism>
<evidence type="ECO:0000256" key="4">
    <source>
        <dbReference type="ARBA" id="ARBA00022525"/>
    </source>
</evidence>
<reference evidence="15" key="1">
    <citation type="journal article" date="2019" name="Int. J. Syst. Evol. Microbiol.">
        <title>The Global Catalogue of Microorganisms (GCM) 10K type strain sequencing project: providing services to taxonomists for standard genome sequencing and annotation.</title>
        <authorList>
            <consortium name="The Broad Institute Genomics Platform"/>
            <consortium name="The Broad Institute Genome Sequencing Center for Infectious Disease"/>
            <person name="Wu L."/>
            <person name="Ma J."/>
        </authorList>
    </citation>
    <scope>NUCLEOTIDE SEQUENCE [LARGE SCALE GENOMIC DNA]</scope>
    <source>
        <strain evidence="15">JCM 17924</strain>
    </source>
</reference>
<feature type="domain" description="PA" evidence="12">
    <location>
        <begin position="457"/>
        <end position="548"/>
    </location>
</feature>
<evidence type="ECO:0000313" key="15">
    <source>
        <dbReference type="Proteomes" id="UP001500454"/>
    </source>
</evidence>
<keyword evidence="7" id="KW-0732">Signal</keyword>
<evidence type="ECO:0000256" key="7">
    <source>
        <dbReference type="ARBA" id="ARBA00022729"/>
    </source>
</evidence>
<dbReference type="InterPro" id="IPR026444">
    <property type="entry name" value="Secre_tail"/>
</dbReference>
<dbReference type="InterPro" id="IPR013783">
    <property type="entry name" value="Ig-like_fold"/>
</dbReference>
<accession>A0ABP8IWV2</accession>
<evidence type="ECO:0000256" key="5">
    <source>
        <dbReference type="ARBA" id="ARBA00022670"/>
    </source>
</evidence>
<dbReference type="SUPFAM" id="SSF55486">
    <property type="entry name" value="Metalloproteases ('zincins'), catalytic domain"/>
    <property type="match status" value="1"/>
</dbReference>
<dbReference type="SUPFAM" id="SSF49299">
    <property type="entry name" value="PKD domain"/>
    <property type="match status" value="1"/>
</dbReference>
<dbReference type="PANTHER" id="PTHR33478">
    <property type="entry name" value="EXTRACELLULAR METALLOPROTEINASE MEP"/>
    <property type="match status" value="1"/>
</dbReference>
<dbReference type="InterPro" id="IPR046450">
    <property type="entry name" value="PA_dom_sf"/>
</dbReference>
<comment type="cofactor">
    <cofactor evidence="1">
        <name>Zn(2+)</name>
        <dbReference type="ChEBI" id="CHEBI:29105"/>
    </cofactor>
</comment>
<evidence type="ECO:0000256" key="10">
    <source>
        <dbReference type="ARBA" id="ARBA00023049"/>
    </source>
</evidence>
<evidence type="ECO:0000313" key="14">
    <source>
        <dbReference type="EMBL" id="GAA4376206.1"/>
    </source>
</evidence>
<dbReference type="Gene3D" id="3.10.170.10">
    <property type="match status" value="1"/>
</dbReference>
<evidence type="ECO:0000256" key="8">
    <source>
        <dbReference type="ARBA" id="ARBA00022801"/>
    </source>
</evidence>
<dbReference type="Pfam" id="PF02225">
    <property type="entry name" value="PA"/>
    <property type="match status" value="1"/>
</dbReference>
<name>A0ABP8IWV2_9BACT</name>
<dbReference type="EMBL" id="BAABHA010000002">
    <property type="protein sequence ID" value="GAA4376206.1"/>
    <property type="molecule type" value="Genomic_DNA"/>
</dbReference>
<dbReference type="CDD" id="cd09596">
    <property type="entry name" value="M36"/>
    <property type="match status" value="1"/>
</dbReference>
<dbReference type="Pfam" id="PF02128">
    <property type="entry name" value="Peptidase_M36"/>
    <property type="match status" value="1"/>
</dbReference>
<comment type="subcellular location">
    <subcellularLocation>
        <location evidence="2">Secreted</location>
    </subcellularLocation>
</comment>
<keyword evidence="8" id="KW-0378">Hydrolase</keyword>
<evidence type="ECO:0000256" key="6">
    <source>
        <dbReference type="ARBA" id="ARBA00022723"/>
    </source>
</evidence>
<dbReference type="CDD" id="cd00146">
    <property type="entry name" value="PKD"/>
    <property type="match status" value="1"/>
</dbReference>
<dbReference type="Pfam" id="PF22352">
    <property type="entry name" value="K319L-like_PKD"/>
    <property type="match status" value="1"/>
</dbReference>
<dbReference type="SUPFAM" id="SSF52025">
    <property type="entry name" value="PA domain"/>
    <property type="match status" value="1"/>
</dbReference>
<dbReference type="NCBIfam" id="NF038113">
    <property type="entry name" value="T9SSA_dep_M36"/>
    <property type="match status" value="1"/>
</dbReference>
<dbReference type="Gene3D" id="2.60.40.10">
    <property type="entry name" value="Immunoglobulins"/>
    <property type="match status" value="1"/>
</dbReference>
<dbReference type="InterPro" id="IPR027268">
    <property type="entry name" value="Peptidase_M4/M1_CTD_sf"/>
</dbReference>
<keyword evidence="15" id="KW-1185">Reference proteome</keyword>
<evidence type="ECO:0000259" key="13">
    <source>
        <dbReference type="Pfam" id="PF07504"/>
    </source>
</evidence>
<comment type="caution">
    <text evidence="14">The sequence shown here is derived from an EMBL/GenBank/DDBJ whole genome shotgun (WGS) entry which is preliminary data.</text>
</comment>
<feature type="domain" description="FTP" evidence="13">
    <location>
        <begin position="39"/>
        <end position="90"/>
    </location>
</feature>
<dbReference type="PANTHER" id="PTHR33478:SF1">
    <property type="entry name" value="EXTRACELLULAR METALLOPROTEINASE MEP"/>
    <property type="match status" value="1"/>
</dbReference>
<evidence type="ECO:0000256" key="3">
    <source>
        <dbReference type="ARBA" id="ARBA00006006"/>
    </source>
</evidence>
<gene>
    <name evidence="14" type="ORF">GCM10023186_09800</name>
</gene>
<dbReference type="Gene3D" id="1.10.390.10">
    <property type="entry name" value="Neutral Protease Domain 2"/>
    <property type="match status" value="1"/>
</dbReference>